<evidence type="ECO:0000313" key="5">
    <source>
        <dbReference type="EMBL" id="RTR17031.1"/>
    </source>
</evidence>
<reference evidence="5 6" key="1">
    <citation type="submission" date="2018-12" db="EMBL/GenBank/DDBJ databases">
        <authorList>
            <person name="Yang Y."/>
        </authorList>
    </citation>
    <scope>NUCLEOTIDE SEQUENCE [LARGE SCALE GENOMIC DNA]</scope>
    <source>
        <strain evidence="5 6">L-25-5w-1</strain>
    </source>
</reference>
<dbReference type="InterPro" id="IPR050557">
    <property type="entry name" value="RTX_toxin/Mannuronan_C5-epim"/>
</dbReference>
<evidence type="ECO:0000256" key="1">
    <source>
        <dbReference type="ARBA" id="ARBA00004613"/>
    </source>
</evidence>
<feature type="non-terminal residue" evidence="5">
    <location>
        <position position="1317"/>
    </location>
</feature>
<name>A0A431VD32_9PROT</name>
<evidence type="ECO:0000313" key="6">
    <source>
        <dbReference type="Proteomes" id="UP000277007"/>
    </source>
</evidence>
<dbReference type="Gene3D" id="2.60.40.2810">
    <property type="match status" value="1"/>
</dbReference>
<evidence type="ECO:0000256" key="2">
    <source>
        <dbReference type="ARBA" id="ARBA00022525"/>
    </source>
</evidence>
<dbReference type="Pfam" id="PF17963">
    <property type="entry name" value="Big_9"/>
    <property type="match status" value="1"/>
</dbReference>
<evidence type="ECO:0000256" key="3">
    <source>
        <dbReference type="SAM" id="MobiDB-lite"/>
    </source>
</evidence>
<dbReference type="SUPFAM" id="SSF51120">
    <property type="entry name" value="beta-Roll"/>
    <property type="match status" value="8"/>
</dbReference>
<sequence length="1317" mass="128562">MGVWGMAIIVGTLGSDTLIGGVEADSLDGLEGDDRLDGSFGADSLNGGLGNDTLIGGELGAPLGDTLVGGAGDDVYEIVNPLDQIVEAAGEGTDTVLTGLAAYTLGDNVETLTYTGSGSFTGVGNDLDNVIQGGTGNDTLSGGLGVDTLIGGAGNDLYRIDDVADLVVENAGEGVDEVRTSLSAFTLSPNVEVLTYTGAGDFNGVGGAGNDTLHGGGGADTLVGAAGNDSLDGGAGADVLDGGSGNDTLNGGLGADSMAGGTGNDTYYVDDVADVVTELSSEGSDTVRSALDYTLGDHVEALVLTGSALTGTGNGLNNNLTGTTADNLLTGLDGNDTLNGGAGADTLIGGTGNDTYVVDNVGDVLVELPGEGVDTVQSSITHTLLADFENLTLTGSAAITGTGNAVNNALTGNGAANLLTGLDGDDTLNGGAGADTLVGGVGDDLYVVDNAGDVVTEWTGEGVDTVNASVSWALGDHVEKLTLTGAASINGTGNALDNVLTGNGGANILDGGLGADTLVGGAGNDVYLVDNAGDVVTEAAGQGTDEVRTALAAYTLGANVETLTYTGTGPFSGGGNALDNRLAGADGDDSLSGFAGNDTLIGGIGADTLDGGTGTDTASYAAATSGVVVDLASGVGTAGDLLVSIENLTGSAHADTLSGDGTANLLDGGAGTDNLSGGAGNDTLIGGAGADTIDGGAGTDTASYATASAGVAVDLASGTGTAGDAAGDALTGIENVTGGAGNDTLSGDSGANRLDGGAGDDRLEGCGGNDTLIGGAGTDTAVFSGNVRDYAAALSGATWTIQALSGADGTDTLQGVEIAQFADATIRLDVNNAPLIPNDLSAATNEDATPLVVDLLQGAWDFEGSALSVTGLVQTGGPAATVSLSGGTLSLNPNPFNSLAAGQTAALTFAYAVSDGSASTARTLSVTVAGRNDAPVASGPVTAATDEDAAALVVNLLQGASDPDLIDVLSVTGFSQTGGRAVSVTRTGGTLTLDPAQFNDLAAGESATLTFGYGVTDGIATTAQTLSVTVQGRNDAPVAGADNFSTGLGSTVSILASALLANDVDPDGDSLTVSGVGNATHGTVTTDSSGRVLFTPTPGYSGAAGFDYVIGDGHGGSAGAHVTVSVSSTGAGSFTSLMVGTESRDVAANLVYEPLEQSYVASLTDGGYVKVWWTAEGNASDIYARRYNADGSAAGAAFLVNTNTSLNQGGATVTALSDGGYVIGWYSTNGAISGNTSAGSIWQQRFDAANTRIGGEQQVNSAASPSSERSWPTSVTLSGGGWVTVWQSYNQASGSSYWDIYGQRFDASGNKVGSEFL</sequence>
<dbReference type="NCBIfam" id="TIGR01965">
    <property type="entry name" value="VCBS_repeat"/>
    <property type="match status" value="2"/>
</dbReference>
<organism evidence="5 6">
    <name type="scientific">Azospirillum griseum</name>
    <dbReference type="NCBI Taxonomy" id="2496639"/>
    <lineage>
        <taxon>Bacteria</taxon>
        <taxon>Pseudomonadati</taxon>
        <taxon>Pseudomonadota</taxon>
        <taxon>Alphaproteobacteria</taxon>
        <taxon>Rhodospirillales</taxon>
        <taxon>Azospirillaceae</taxon>
        <taxon>Azospirillum</taxon>
    </lineage>
</organism>
<dbReference type="Pfam" id="PF17892">
    <property type="entry name" value="Cadherin_5"/>
    <property type="match status" value="2"/>
</dbReference>
<dbReference type="GO" id="GO:0005509">
    <property type="term" value="F:calcium ion binding"/>
    <property type="evidence" value="ECO:0007669"/>
    <property type="project" value="InterPro"/>
</dbReference>
<proteinExistence type="predicted"/>
<dbReference type="InterPro" id="IPR010221">
    <property type="entry name" value="VCBS_dom"/>
</dbReference>
<dbReference type="Gene3D" id="2.150.10.10">
    <property type="entry name" value="Serralysin-like metalloprotease, C-terminal"/>
    <property type="match status" value="6"/>
</dbReference>
<dbReference type="InterPro" id="IPR041690">
    <property type="entry name" value="Cadherin_5"/>
</dbReference>
<dbReference type="PANTHER" id="PTHR38340:SF1">
    <property type="entry name" value="S-LAYER PROTEIN"/>
    <property type="match status" value="1"/>
</dbReference>
<dbReference type="Pfam" id="PF00353">
    <property type="entry name" value="HemolysinCabind"/>
    <property type="match status" value="11"/>
</dbReference>
<dbReference type="OrthoDB" id="7306561at2"/>
<feature type="domain" description="Cadherin-like" evidence="4">
    <location>
        <begin position="932"/>
        <end position="1030"/>
    </location>
</feature>
<comment type="caution">
    <text evidence="5">The sequence shown here is derived from an EMBL/GenBank/DDBJ whole genome shotgun (WGS) entry which is preliminary data.</text>
</comment>
<dbReference type="InterPro" id="IPR018511">
    <property type="entry name" value="Hemolysin-typ_Ca-bd_CS"/>
</dbReference>
<dbReference type="GO" id="GO:0005576">
    <property type="term" value="C:extracellular region"/>
    <property type="evidence" value="ECO:0007669"/>
    <property type="project" value="UniProtKB-SubCell"/>
</dbReference>
<dbReference type="InterPro" id="IPR011049">
    <property type="entry name" value="Serralysin-like_metalloprot_C"/>
</dbReference>
<accession>A0A431VD32</accession>
<dbReference type="PROSITE" id="PS00330">
    <property type="entry name" value="HEMOLYSIN_CALCIUM"/>
    <property type="match status" value="10"/>
</dbReference>
<dbReference type="PRINTS" id="PR00313">
    <property type="entry name" value="CABNDNGRPT"/>
</dbReference>
<feature type="domain" description="Cadherin-like" evidence="4">
    <location>
        <begin position="830"/>
        <end position="928"/>
    </location>
</feature>
<evidence type="ECO:0000259" key="4">
    <source>
        <dbReference type="Pfam" id="PF17892"/>
    </source>
</evidence>
<keyword evidence="6" id="KW-1185">Reference proteome</keyword>
<dbReference type="PANTHER" id="PTHR38340">
    <property type="entry name" value="S-LAYER PROTEIN"/>
    <property type="match status" value="1"/>
</dbReference>
<feature type="region of interest" description="Disordered" evidence="3">
    <location>
        <begin position="738"/>
        <end position="758"/>
    </location>
</feature>
<dbReference type="EMBL" id="RXMA01000021">
    <property type="protein sequence ID" value="RTR17031.1"/>
    <property type="molecule type" value="Genomic_DNA"/>
</dbReference>
<dbReference type="NCBIfam" id="NF012211">
    <property type="entry name" value="tand_rpt_95"/>
    <property type="match status" value="3"/>
</dbReference>
<keyword evidence="2" id="KW-0964">Secreted</keyword>
<protein>
    <submittedName>
        <fullName evidence="5">Calcium-binding protein</fullName>
    </submittedName>
</protein>
<dbReference type="InterPro" id="IPR001343">
    <property type="entry name" value="Hemolysn_Ca-bd"/>
</dbReference>
<comment type="subcellular location">
    <subcellularLocation>
        <location evidence="1">Secreted</location>
    </subcellularLocation>
</comment>
<dbReference type="Proteomes" id="UP000277007">
    <property type="component" value="Unassembled WGS sequence"/>
</dbReference>
<gene>
    <name evidence="5" type="ORF">EJ903_18860</name>
</gene>